<dbReference type="Pfam" id="PF06742">
    <property type="entry name" value="DUF1214"/>
    <property type="match status" value="1"/>
</dbReference>
<dbReference type="PANTHER" id="PTHR36509">
    <property type="entry name" value="BLL3101 PROTEIN"/>
    <property type="match status" value="1"/>
</dbReference>
<evidence type="ECO:0008006" key="6">
    <source>
        <dbReference type="Google" id="ProtNLM"/>
    </source>
</evidence>
<evidence type="ECO:0000256" key="1">
    <source>
        <dbReference type="SAM" id="SignalP"/>
    </source>
</evidence>
<dbReference type="Gene3D" id="2.60.40.1610">
    <property type="entry name" value="Domain of unknown function DUF1254"/>
    <property type="match status" value="1"/>
</dbReference>
<evidence type="ECO:0000259" key="2">
    <source>
        <dbReference type="Pfam" id="PF06742"/>
    </source>
</evidence>
<proteinExistence type="predicted"/>
<dbReference type="InterPro" id="IPR037049">
    <property type="entry name" value="DUF1214_C_sf"/>
</dbReference>
<dbReference type="InterPro" id="IPR010621">
    <property type="entry name" value="DUF1214"/>
</dbReference>
<feature type="domain" description="DUF1214" evidence="2">
    <location>
        <begin position="348"/>
        <end position="455"/>
    </location>
</feature>
<name>A0A6S6XX42_9PROT</name>
<dbReference type="RefSeq" id="WP_170228235.1">
    <property type="nucleotide sequence ID" value="NZ_LR778301.1"/>
</dbReference>
<dbReference type="KEGG" id="doe:DENOEST_2359"/>
<dbReference type="InterPro" id="IPR010679">
    <property type="entry name" value="DUF1254"/>
</dbReference>
<evidence type="ECO:0000313" key="5">
    <source>
        <dbReference type="Proteomes" id="UP000515733"/>
    </source>
</evidence>
<dbReference type="Proteomes" id="UP000515733">
    <property type="component" value="Chromosome"/>
</dbReference>
<dbReference type="SUPFAM" id="SSF160935">
    <property type="entry name" value="VPA0735-like"/>
    <property type="match status" value="1"/>
</dbReference>
<dbReference type="InterPro" id="IPR037050">
    <property type="entry name" value="DUF1254_sf"/>
</dbReference>
<reference evidence="4 5" key="1">
    <citation type="submission" date="2020-03" db="EMBL/GenBank/DDBJ databases">
        <authorList>
            <consortium name="Genoscope - CEA"/>
            <person name="William W."/>
        </authorList>
    </citation>
    <scope>NUCLEOTIDE SEQUENCE [LARGE SCALE GENOMIC DNA]</scope>
    <source>
        <strain evidence="5">DSM 16959</strain>
    </source>
</reference>
<dbReference type="Gene3D" id="2.60.120.600">
    <property type="entry name" value="Domain of unknown function DUF1214, C-terminal domain"/>
    <property type="match status" value="1"/>
</dbReference>
<dbReference type="PANTHER" id="PTHR36509:SF2">
    <property type="entry name" value="BLL3101 PROTEIN"/>
    <property type="match status" value="1"/>
</dbReference>
<organism evidence="4 5">
    <name type="scientific">Denitratisoma oestradiolicum</name>
    <dbReference type="NCBI Taxonomy" id="311182"/>
    <lineage>
        <taxon>Bacteria</taxon>
        <taxon>Pseudomonadati</taxon>
        <taxon>Pseudomonadota</taxon>
        <taxon>Betaproteobacteria</taxon>
        <taxon>Nitrosomonadales</taxon>
        <taxon>Sterolibacteriaceae</taxon>
        <taxon>Denitratisoma</taxon>
    </lineage>
</organism>
<sequence>MAFLRVLIVGLLCCSMLRSWAIEEGTTLQGATMAWNEEFAYLTGMQAFIYGYPIITFAELRAQPLPGGQSMVNRYFHTRHLADPGQKYGGSPNRETAYSLAFADVSREPVVLTVPPNPRQRYYSLQLCDMYSDTIGYIGLRATHNIPGDYLLAGPGWKGKAPKGMQKVIRSWTPWVAVFGRTYTDGTEDDLPRMSAFQDGYRITPLRGYRRNTSLAKSHAASQVTSKADPLSAFKTMNAAMKENPPPPGHAALMQQFALVGLGPAAKQDIEQLDPAIQRGLRRAIVDGRALLARVAKAGGSIVGATQVRNGWFYGPSNWGRMAASGDFLGRAGTQVFSGIVEHQIEESVKLRTFVDAESKPLSGDHRYVVHFRKEEIPVAHAFWSVTLYDENFNLVPNEAGRYGFGDKVPGLKYGTDGSLTIYIQPDRPEGEKAANWLPSPRDKDFNLFLRAYFPGPGLLDQSYAAPSVHRVVE</sequence>
<dbReference type="EMBL" id="LR778301">
    <property type="protein sequence ID" value="CAB1369524.1"/>
    <property type="molecule type" value="Genomic_DNA"/>
</dbReference>
<dbReference type="Pfam" id="PF06863">
    <property type="entry name" value="DUF1254"/>
    <property type="match status" value="1"/>
</dbReference>
<accession>A0A6S6XX42</accession>
<dbReference type="AlphaFoldDB" id="A0A6S6XX42"/>
<feature type="chain" id="PRO_5028349827" description="DUF1254 domain-containing protein" evidence="1">
    <location>
        <begin position="22"/>
        <end position="474"/>
    </location>
</feature>
<protein>
    <recommendedName>
        <fullName evidence="6">DUF1254 domain-containing protein</fullName>
    </recommendedName>
</protein>
<feature type="signal peptide" evidence="1">
    <location>
        <begin position="1"/>
        <end position="21"/>
    </location>
</feature>
<keyword evidence="5" id="KW-1185">Reference proteome</keyword>
<evidence type="ECO:0000259" key="3">
    <source>
        <dbReference type="Pfam" id="PF06863"/>
    </source>
</evidence>
<gene>
    <name evidence="4" type="ORF">DENOEST_2359</name>
</gene>
<feature type="domain" description="DUF1254" evidence="3">
    <location>
        <begin position="72"/>
        <end position="205"/>
    </location>
</feature>
<keyword evidence="1" id="KW-0732">Signal</keyword>
<evidence type="ECO:0000313" key="4">
    <source>
        <dbReference type="EMBL" id="CAB1369524.1"/>
    </source>
</evidence>